<sequence length="164" mass="18427">MAISQSIKEFFLSLIRFIISQMSQIRQRMYPPPSSQPPSSSSTDIESQAAVVPQQNHNPLLHQWGNILMAFCFTSALEIAILSAQIQSQLPVSFHILSFAILLIFLFLLVSSFIGHHFKTINQVLELVSVILFATTFVFTIAIPFRLSLKCLAWTLCNSPVPVY</sequence>
<gene>
    <name evidence="1" type="ORF">Patl1_26458</name>
</gene>
<dbReference type="EMBL" id="CM047903">
    <property type="protein sequence ID" value="KAJ0093309.1"/>
    <property type="molecule type" value="Genomic_DNA"/>
</dbReference>
<organism evidence="1 2">
    <name type="scientific">Pistacia atlantica</name>
    <dbReference type="NCBI Taxonomy" id="434234"/>
    <lineage>
        <taxon>Eukaryota</taxon>
        <taxon>Viridiplantae</taxon>
        <taxon>Streptophyta</taxon>
        <taxon>Embryophyta</taxon>
        <taxon>Tracheophyta</taxon>
        <taxon>Spermatophyta</taxon>
        <taxon>Magnoliopsida</taxon>
        <taxon>eudicotyledons</taxon>
        <taxon>Gunneridae</taxon>
        <taxon>Pentapetalae</taxon>
        <taxon>rosids</taxon>
        <taxon>malvids</taxon>
        <taxon>Sapindales</taxon>
        <taxon>Anacardiaceae</taxon>
        <taxon>Pistacia</taxon>
    </lineage>
</organism>
<reference evidence="2" key="1">
    <citation type="journal article" date="2023" name="G3 (Bethesda)">
        <title>Genome assembly and association tests identify interacting loci associated with vigor, precocity, and sex in interspecific pistachio rootstocks.</title>
        <authorList>
            <person name="Palmer W."/>
            <person name="Jacygrad E."/>
            <person name="Sagayaradj S."/>
            <person name="Cavanaugh K."/>
            <person name="Han R."/>
            <person name="Bertier L."/>
            <person name="Beede B."/>
            <person name="Kafkas S."/>
            <person name="Golino D."/>
            <person name="Preece J."/>
            <person name="Michelmore R."/>
        </authorList>
    </citation>
    <scope>NUCLEOTIDE SEQUENCE [LARGE SCALE GENOMIC DNA]</scope>
</reference>
<keyword evidence="2" id="KW-1185">Reference proteome</keyword>
<proteinExistence type="predicted"/>
<comment type="caution">
    <text evidence="1">The sequence shown here is derived from an EMBL/GenBank/DDBJ whole genome shotgun (WGS) entry which is preliminary data.</text>
</comment>
<protein>
    <submittedName>
        <fullName evidence="1">Uncharacterized protein</fullName>
    </submittedName>
</protein>
<name>A0ACC1B2Z5_9ROSI</name>
<evidence type="ECO:0000313" key="2">
    <source>
        <dbReference type="Proteomes" id="UP001164250"/>
    </source>
</evidence>
<evidence type="ECO:0000313" key="1">
    <source>
        <dbReference type="EMBL" id="KAJ0093309.1"/>
    </source>
</evidence>
<accession>A0ACC1B2Z5</accession>
<dbReference type="Proteomes" id="UP001164250">
    <property type="component" value="Chromosome 7"/>
</dbReference>